<evidence type="ECO:0000313" key="3">
    <source>
        <dbReference type="Proteomes" id="UP001142078"/>
    </source>
</evidence>
<dbReference type="Proteomes" id="UP001142078">
    <property type="component" value="Unassembled WGS sequence"/>
</dbReference>
<sequence length="121" mass="13798">MKLTLQFKGTEELSRKLLQKNSTAWKNVANKSLAEMHNRGAHPPGTPVDSGELRLSRKTTKANPGKSFSGQFGYTKDYGPHVEYGHRTRGGGYVQGQYYLRNNVEAQRKIYRNDLLTELRR</sequence>
<gene>
    <name evidence="2" type="ORF">NSA23_15415</name>
</gene>
<evidence type="ECO:0008006" key="4">
    <source>
        <dbReference type="Google" id="ProtNLM"/>
    </source>
</evidence>
<reference evidence="2" key="1">
    <citation type="submission" date="2022-07" db="EMBL/GenBank/DDBJ databases">
        <title>Enhanced cultured diversity of the mouse gut microbiota enables custom-made synthetic communities.</title>
        <authorList>
            <person name="Afrizal A."/>
        </authorList>
    </citation>
    <scope>NUCLEOTIDE SEQUENCE</scope>
    <source>
        <strain evidence="2">DSM 29482</strain>
    </source>
</reference>
<dbReference type="OrthoDB" id="1850874at2"/>
<dbReference type="AlphaFoldDB" id="A0A9X2MKP3"/>
<accession>A0A9X2MKP3</accession>
<feature type="region of interest" description="Disordered" evidence="1">
    <location>
        <begin position="36"/>
        <end position="72"/>
    </location>
</feature>
<evidence type="ECO:0000313" key="2">
    <source>
        <dbReference type="EMBL" id="MCR2045489.1"/>
    </source>
</evidence>
<dbReference type="EMBL" id="JANJZL010000019">
    <property type="protein sequence ID" value="MCR2045489.1"/>
    <property type="molecule type" value="Genomic_DNA"/>
</dbReference>
<keyword evidence="3" id="KW-1185">Reference proteome</keyword>
<protein>
    <recommendedName>
        <fullName evidence="4">HK97 gp10 family phage protein</fullName>
    </recommendedName>
</protein>
<proteinExistence type="predicted"/>
<evidence type="ECO:0000256" key="1">
    <source>
        <dbReference type="SAM" id="MobiDB-lite"/>
    </source>
</evidence>
<name>A0A9X2MKP3_9FIRM</name>
<organism evidence="2 3">
    <name type="scientific">Anaerosalibacter massiliensis</name>
    <dbReference type="NCBI Taxonomy" id="1347392"/>
    <lineage>
        <taxon>Bacteria</taxon>
        <taxon>Bacillati</taxon>
        <taxon>Bacillota</taxon>
        <taxon>Tissierellia</taxon>
        <taxon>Tissierellales</taxon>
        <taxon>Sporanaerobacteraceae</taxon>
        <taxon>Anaerosalibacter</taxon>
    </lineage>
</organism>
<comment type="caution">
    <text evidence="2">The sequence shown here is derived from an EMBL/GenBank/DDBJ whole genome shotgun (WGS) entry which is preliminary data.</text>
</comment>
<dbReference type="RefSeq" id="WP_042678512.1">
    <property type="nucleotide sequence ID" value="NZ_CABKTM010000005.1"/>
</dbReference>